<evidence type="ECO:0000313" key="4">
    <source>
        <dbReference type="Proteomes" id="UP001156881"/>
    </source>
</evidence>
<evidence type="ECO:0000259" key="2">
    <source>
        <dbReference type="Pfam" id="PF21834"/>
    </source>
</evidence>
<dbReference type="Pfam" id="PF21834">
    <property type="entry name" value="DUF6894"/>
    <property type="match status" value="1"/>
</dbReference>
<keyword evidence="1" id="KW-0472">Membrane</keyword>
<feature type="domain" description="DUF6894" evidence="2">
    <location>
        <begin position="11"/>
        <end position="76"/>
    </location>
</feature>
<dbReference type="InterPro" id="IPR054189">
    <property type="entry name" value="DUF6894"/>
</dbReference>
<dbReference type="Proteomes" id="UP001156881">
    <property type="component" value="Unassembled WGS sequence"/>
</dbReference>
<dbReference type="EMBL" id="BSPG01000075">
    <property type="protein sequence ID" value="GLS47059.1"/>
    <property type="molecule type" value="Genomic_DNA"/>
</dbReference>
<comment type="caution">
    <text evidence="3">The sequence shown here is derived from an EMBL/GenBank/DDBJ whole genome shotgun (WGS) entry which is preliminary data.</text>
</comment>
<accession>A0ABQ6DAS2</accession>
<keyword evidence="1" id="KW-0812">Transmembrane</keyword>
<name>A0ABQ6DAS2_9HYPH</name>
<feature type="transmembrane region" description="Helical" evidence="1">
    <location>
        <begin position="100"/>
        <end position="122"/>
    </location>
</feature>
<proteinExistence type="predicted"/>
<reference evidence="4" key="1">
    <citation type="journal article" date="2019" name="Int. J. Syst. Evol. Microbiol.">
        <title>The Global Catalogue of Microorganisms (GCM) 10K type strain sequencing project: providing services to taxonomists for standard genome sequencing and annotation.</title>
        <authorList>
            <consortium name="The Broad Institute Genomics Platform"/>
            <consortium name="The Broad Institute Genome Sequencing Center for Infectious Disease"/>
            <person name="Wu L."/>
            <person name="Ma J."/>
        </authorList>
    </citation>
    <scope>NUCLEOTIDE SEQUENCE [LARGE SCALE GENOMIC DNA]</scope>
    <source>
        <strain evidence="4">NBRC 107710</strain>
    </source>
</reference>
<keyword evidence="4" id="KW-1185">Reference proteome</keyword>
<evidence type="ECO:0000256" key="1">
    <source>
        <dbReference type="SAM" id="Phobius"/>
    </source>
</evidence>
<keyword evidence="1" id="KW-1133">Transmembrane helix</keyword>
<sequence length="141" mass="16103">MEWRAMSAPVHFHIYVGFTARDPNGTELPDYAAARRTALRMAGELIVEECREVKLGEEWRLEVTDEADLVLFRIDFNITESAAVLRANCRNRRHEELGYFGKWFSALLISCGLLAWSCIGPVPMKSEPMTSTPRKMNPIRT</sequence>
<evidence type="ECO:0000313" key="3">
    <source>
        <dbReference type="EMBL" id="GLS47059.1"/>
    </source>
</evidence>
<organism evidence="3 4">
    <name type="scientific">Methylobacterium brachythecii</name>
    <dbReference type="NCBI Taxonomy" id="1176177"/>
    <lineage>
        <taxon>Bacteria</taxon>
        <taxon>Pseudomonadati</taxon>
        <taxon>Pseudomonadota</taxon>
        <taxon>Alphaproteobacteria</taxon>
        <taxon>Hyphomicrobiales</taxon>
        <taxon>Methylobacteriaceae</taxon>
        <taxon>Methylobacterium</taxon>
    </lineage>
</organism>
<gene>
    <name evidence="3" type="ORF">GCM10007884_50610</name>
</gene>
<protein>
    <recommendedName>
        <fullName evidence="2">DUF6894 domain-containing protein</fullName>
    </recommendedName>
</protein>